<evidence type="ECO:0000256" key="3">
    <source>
        <dbReference type="ARBA" id="ARBA00022691"/>
    </source>
</evidence>
<comment type="caution">
    <text evidence="4">The sequence shown here is derived from an EMBL/GenBank/DDBJ whole genome shotgun (WGS) entry which is preliminary data.</text>
</comment>
<accession>A0A645HDH8</accession>
<dbReference type="GO" id="GO:0070041">
    <property type="term" value="F:rRNA (uridine-C5-)-methyltransferase activity"/>
    <property type="evidence" value="ECO:0007669"/>
    <property type="project" value="TreeGrafter"/>
</dbReference>
<dbReference type="PANTHER" id="PTHR11061">
    <property type="entry name" value="RNA M5U METHYLTRANSFERASE"/>
    <property type="match status" value="1"/>
</dbReference>
<keyword evidence="1 4" id="KW-0489">Methyltransferase</keyword>
<dbReference type="InterPro" id="IPR030390">
    <property type="entry name" value="MeTrfase_TrmA_AS"/>
</dbReference>
<dbReference type="SUPFAM" id="SSF53335">
    <property type="entry name" value="S-adenosyl-L-methionine-dependent methyltransferases"/>
    <property type="match status" value="1"/>
</dbReference>
<evidence type="ECO:0000256" key="1">
    <source>
        <dbReference type="ARBA" id="ARBA00022603"/>
    </source>
</evidence>
<dbReference type="GO" id="GO:0070475">
    <property type="term" value="P:rRNA base methylation"/>
    <property type="evidence" value="ECO:0007669"/>
    <property type="project" value="TreeGrafter"/>
</dbReference>
<dbReference type="PANTHER" id="PTHR11061:SF30">
    <property type="entry name" value="TRNA (URACIL(54)-C(5))-METHYLTRANSFERASE"/>
    <property type="match status" value="1"/>
</dbReference>
<dbReference type="Pfam" id="PF05958">
    <property type="entry name" value="tRNA_U5-meth_tr"/>
    <property type="match status" value="1"/>
</dbReference>
<keyword evidence="2 4" id="KW-0808">Transferase</keyword>
<dbReference type="AlphaFoldDB" id="A0A645HDH8"/>
<dbReference type="InterPro" id="IPR010280">
    <property type="entry name" value="U5_MeTrfase_fam"/>
</dbReference>
<dbReference type="EC" id="2.1.1.189" evidence="4"/>
<evidence type="ECO:0000313" key="4">
    <source>
        <dbReference type="EMBL" id="MPN37071.1"/>
    </source>
</evidence>
<name>A0A645HDH8_9ZZZZ</name>
<dbReference type="InterPro" id="IPR029063">
    <property type="entry name" value="SAM-dependent_MTases_sf"/>
</dbReference>
<protein>
    <submittedName>
        <fullName evidence="4">23S rRNA (Uracil-C(5))-methyltransferase RlmCD</fullName>
        <ecNumber evidence="4">2.1.1.189</ecNumber>
    </submittedName>
</protein>
<dbReference type="PROSITE" id="PS01230">
    <property type="entry name" value="TRMA_1"/>
    <property type="match status" value="1"/>
</dbReference>
<organism evidence="4">
    <name type="scientific">bioreactor metagenome</name>
    <dbReference type="NCBI Taxonomy" id="1076179"/>
    <lineage>
        <taxon>unclassified sequences</taxon>
        <taxon>metagenomes</taxon>
        <taxon>ecological metagenomes</taxon>
    </lineage>
</organism>
<sequence>MVVDPPRTGLAPAASRALGSERVSRLVYVSCDPATFARDAAKLADAGLSPRRIAQVDMFPRCAGFELFTVWERA</sequence>
<gene>
    <name evidence="4" type="primary">rlmCD_51</name>
    <name evidence="4" type="ORF">SDC9_184587</name>
</gene>
<proteinExistence type="predicted"/>
<dbReference type="EMBL" id="VSSQ01091544">
    <property type="protein sequence ID" value="MPN37071.1"/>
    <property type="molecule type" value="Genomic_DNA"/>
</dbReference>
<keyword evidence="3" id="KW-0949">S-adenosyl-L-methionine</keyword>
<evidence type="ECO:0000256" key="2">
    <source>
        <dbReference type="ARBA" id="ARBA00022679"/>
    </source>
</evidence>
<dbReference type="PROSITE" id="PS51687">
    <property type="entry name" value="SAM_MT_RNA_M5U"/>
    <property type="match status" value="1"/>
</dbReference>
<reference evidence="4" key="1">
    <citation type="submission" date="2019-08" db="EMBL/GenBank/DDBJ databases">
        <authorList>
            <person name="Kucharzyk K."/>
            <person name="Murdoch R.W."/>
            <person name="Higgins S."/>
            <person name="Loffler F."/>
        </authorList>
    </citation>
    <scope>NUCLEOTIDE SEQUENCE</scope>
</reference>
<dbReference type="Gene3D" id="3.40.50.150">
    <property type="entry name" value="Vaccinia Virus protein VP39"/>
    <property type="match status" value="1"/>
</dbReference>